<name>A0A9Y2AGT0_9FIRM</name>
<dbReference type="InterPro" id="IPR036882">
    <property type="entry name" value="Alba-like_dom_sf"/>
</dbReference>
<gene>
    <name evidence="1" type="ORF">P3F81_06580</name>
</gene>
<evidence type="ECO:0000313" key="1">
    <source>
        <dbReference type="EMBL" id="WIW69592.1"/>
    </source>
</evidence>
<sequence>MNILKVSNKSNPKAVAGALTASLRNDGKVHMQAIGAASVNQAVKSIAIARGFVAANGFDLVFIPAFIETSIDGNICTGIKFIIERR</sequence>
<protein>
    <submittedName>
        <fullName evidence="1">Stage V sporulation protein S</fullName>
    </submittedName>
</protein>
<dbReference type="GO" id="GO:0003676">
    <property type="term" value="F:nucleic acid binding"/>
    <property type="evidence" value="ECO:0007669"/>
    <property type="project" value="InterPro"/>
</dbReference>
<dbReference type="RefSeq" id="WP_147668822.1">
    <property type="nucleotide sequence ID" value="NZ_CP120678.1"/>
</dbReference>
<organism evidence="1 2">
    <name type="scientific">Selenobaculum gibii</name>
    <dbReference type="NCBI Taxonomy" id="3054208"/>
    <lineage>
        <taxon>Bacteria</taxon>
        <taxon>Bacillati</taxon>
        <taxon>Bacillota</taxon>
        <taxon>Negativicutes</taxon>
        <taxon>Selenomonadales</taxon>
        <taxon>Selenomonadaceae</taxon>
        <taxon>Selenobaculum</taxon>
    </lineage>
</organism>
<dbReference type="Gene3D" id="3.30.110.20">
    <property type="entry name" value="Alba-like domain"/>
    <property type="match status" value="1"/>
</dbReference>
<dbReference type="Proteomes" id="UP001243623">
    <property type="component" value="Chromosome"/>
</dbReference>
<dbReference type="Pfam" id="PF04232">
    <property type="entry name" value="SpoVS"/>
    <property type="match status" value="1"/>
</dbReference>
<dbReference type="EMBL" id="CP120678">
    <property type="protein sequence ID" value="WIW69592.1"/>
    <property type="molecule type" value="Genomic_DNA"/>
</dbReference>
<evidence type="ECO:0000313" key="2">
    <source>
        <dbReference type="Proteomes" id="UP001243623"/>
    </source>
</evidence>
<dbReference type="PANTHER" id="PTHR35331:SF1">
    <property type="entry name" value="STAGE V SPORULATION PROTEIN S"/>
    <property type="match status" value="1"/>
</dbReference>
<reference evidence="1" key="1">
    <citation type="submission" date="2023-03" db="EMBL/GenBank/DDBJ databases">
        <title>Selenobaculum gbiensis gen. nov. sp. nov., a new bacterium isolated from the gut microbiota of IBD patient.</title>
        <authorList>
            <person name="Yeo S."/>
            <person name="Park H."/>
            <person name="Huh C.S."/>
        </authorList>
    </citation>
    <scope>NUCLEOTIDE SEQUENCE</scope>
    <source>
        <strain evidence="1">ICN-92133</strain>
    </source>
</reference>
<dbReference type="KEGG" id="sgbi:P3F81_06580"/>
<proteinExistence type="predicted"/>
<dbReference type="InterPro" id="IPR007347">
    <property type="entry name" value="SpoVS"/>
</dbReference>
<dbReference type="PANTHER" id="PTHR35331">
    <property type="entry name" value="STAGE V SPORULATION PROTEIN S"/>
    <property type="match status" value="1"/>
</dbReference>
<accession>A0A9Y2AGT0</accession>
<dbReference type="AlphaFoldDB" id="A0A9Y2AGT0"/>
<keyword evidence="2" id="KW-1185">Reference proteome</keyword>